<dbReference type="EMBL" id="AHAT01036117">
    <property type="status" value="NOT_ANNOTATED_CDS"/>
    <property type="molecule type" value="Genomic_DNA"/>
</dbReference>
<dbReference type="Proteomes" id="UP000018468">
    <property type="component" value="Linkage group LG12"/>
</dbReference>
<sequence length="136" mass="15678">MFQAWWFTDSMSTDIWHRCILVNGACNYTDFPSTYPQEYLQAVQASSVLACIFAILGLFVFVAQLFTLVKGQRFTFSGIFQLIACLCVMIAASIYTDVFHRDERFGWYGHSFILAWLSFALSFISSVIYFVLRKKT</sequence>
<evidence type="ECO:0000256" key="2">
    <source>
        <dbReference type="ARBA" id="ARBA00006864"/>
    </source>
</evidence>
<reference evidence="7" key="2">
    <citation type="submission" date="2025-08" db="UniProtKB">
        <authorList>
            <consortium name="Ensembl"/>
        </authorList>
    </citation>
    <scope>IDENTIFICATION</scope>
</reference>
<dbReference type="Pfam" id="PF00822">
    <property type="entry name" value="PMP22_Claudin"/>
    <property type="match status" value="1"/>
</dbReference>
<accession>W5N299</accession>
<evidence type="ECO:0000313" key="8">
    <source>
        <dbReference type="Proteomes" id="UP000018468"/>
    </source>
</evidence>
<feature type="transmembrane region" description="Helical" evidence="6">
    <location>
        <begin position="74"/>
        <end position="95"/>
    </location>
</feature>
<dbReference type="OMA" id="FVNNSWH"/>
<feature type="transmembrane region" description="Helical" evidence="6">
    <location>
        <begin position="39"/>
        <end position="62"/>
    </location>
</feature>
<evidence type="ECO:0000313" key="7">
    <source>
        <dbReference type="Ensembl" id="ENSLOCP00000014758.1"/>
    </source>
</evidence>
<keyword evidence="3 6" id="KW-0812">Transmembrane</keyword>
<evidence type="ECO:0000256" key="4">
    <source>
        <dbReference type="ARBA" id="ARBA00022989"/>
    </source>
</evidence>
<dbReference type="PANTHER" id="PTHR10671">
    <property type="entry name" value="EPITHELIAL MEMBRANE PROTEIN-RELATED"/>
    <property type="match status" value="1"/>
</dbReference>
<keyword evidence="4 6" id="KW-1133">Transmembrane helix</keyword>
<dbReference type="eggNOG" id="ENOG502S26W">
    <property type="taxonomic scope" value="Eukaryota"/>
</dbReference>
<dbReference type="InParanoid" id="W5N299"/>
<dbReference type="EMBL" id="AHAT01036116">
    <property type="status" value="NOT_ANNOTATED_CDS"/>
    <property type="molecule type" value="Genomic_DNA"/>
</dbReference>
<dbReference type="PANTHER" id="PTHR10671:SF85">
    <property type="entry name" value="EPITHELIAL MEMBRANE PROTEIN 1"/>
    <property type="match status" value="1"/>
</dbReference>
<evidence type="ECO:0000256" key="5">
    <source>
        <dbReference type="ARBA" id="ARBA00023136"/>
    </source>
</evidence>
<dbReference type="Gene3D" id="1.20.140.150">
    <property type="match status" value="1"/>
</dbReference>
<comment type="caution">
    <text evidence="6">Lacks conserved residue(s) required for the propagation of feature annotation.</text>
</comment>
<dbReference type="Bgee" id="ENSLOCG00000012002">
    <property type="expression patterns" value="Expressed in zone of skin and 12 other cell types or tissues"/>
</dbReference>
<dbReference type="InterPro" id="IPR004031">
    <property type="entry name" value="PMP22/EMP/MP20/Claudin"/>
</dbReference>
<organism evidence="7 8">
    <name type="scientific">Lepisosteus oculatus</name>
    <name type="common">Spotted gar</name>
    <dbReference type="NCBI Taxonomy" id="7918"/>
    <lineage>
        <taxon>Eukaryota</taxon>
        <taxon>Metazoa</taxon>
        <taxon>Chordata</taxon>
        <taxon>Craniata</taxon>
        <taxon>Vertebrata</taxon>
        <taxon>Euteleostomi</taxon>
        <taxon>Actinopterygii</taxon>
        <taxon>Neopterygii</taxon>
        <taxon>Holostei</taxon>
        <taxon>Semionotiformes</taxon>
        <taxon>Lepisosteidae</taxon>
        <taxon>Lepisosteus</taxon>
    </lineage>
</organism>
<protein>
    <submittedName>
        <fullName evidence="7">Epithelial membrane protein 1</fullName>
    </submittedName>
</protein>
<dbReference type="GO" id="GO:0005886">
    <property type="term" value="C:plasma membrane"/>
    <property type="evidence" value="ECO:0000318"/>
    <property type="project" value="GO_Central"/>
</dbReference>
<keyword evidence="8" id="KW-1185">Reference proteome</keyword>
<evidence type="ECO:0000256" key="6">
    <source>
        <dbReference type="RuleBase" id="RU363088"/>
    </source>
</evidence>
<comment type="subcellular location">
    <subcellularLocation>
        <location evidence="1 6">Membrane</location>
        <topology evidence="1 6">Multi-pass membrane protein</topology>
    </subcellularLocation>
</comment>
<keyword evidence="5 6" id="KW-0472">Membrane</keyword>
<dbReference type="PRINTS" id="PR01453">
    <property type="entry name" value="EPMEMFAMILY"/>
</dbReference>
<dbReference type="AlphaFoldDB" id="W5N299"/>
<dbReference type="GeneTree" id="ENSGT00950000182696"/>
<reference evidence="7" key="3">
    <citation type="submission" date="2025-09" db="UniProtKB">
        <authorList>
            <consortium name="Ensembl"/>
        </authorList>
    </citation>
    <scope>IDENTIFICATION</scope>
</reference>
<dbReference type="InterPro" id="IPR050579">
    <property type="entry name" value="PMP-22/EMP/MP20-like"/>
</dbReference>
<dbReference type="STRING" id="7918.ENSLOCP00000014758"/>
<evidence type="ECO:0000256" key="1">
    <source>
        <dbReference type="ARBA" id="ARBA00004141"/>
    </source>
</evidence>
<evidence type="ECO:0000256" key="3">
    <source>
        <dbReference type="ARBA" id="ARBA00022692"/>
    </source>
</evidence>
<reference evidence="8" key="1">
    <citation type="submission" date="2011-12" db="EMBL/GenBank/DDBJ databases">
        <title>The Draft Genome of Lepisosteus oculatus.</title>
        <authorList>
            <consortium name="The Broad Institute Genome Assembly &amp; Analysis Group"/>
            <consortium name="Computational R&amp;D Group"/>
            <consortium name="and Sequencing Platform"/>
            <person name="Di Palma F."/>
            <person name="Alfoldi J."/>
            <person name="Johnson J."/>
            <person name="Berlin A."/>
            <person name="Gnerre S."/>
            <person name="Jaffe D."/>
            <person name="MacCallum I."/>
            <person name="Young S."/>
            <person name="Walker B.J."/>
            <person name="Lander E.S."/>
            <person name="Lindblad-Toh K."/>
        </authorList>
    </citation>
    <scope>NUCLEOTIDE SEQUENCE [LARGE SCALE GENOMIC DNA]</scope>
</reference>
<dbReference type="InterPro" id="IPR004032">
    <property type="entry name" value="PMP22_EMP_MP20"/>
</dbReference>
<name>W5N299_LEPOC</name>
<comment type="similarity">
    <text evidence="2 6">Belongs to the PMP-22/EMP/MP20 family.</text>
</comment>
<dbReference type="HOGENOM" id="CLU_138632_0_0_1"/>
<feature type="transmembrane region" description="Helical" evidence="6">
    <location>
        <begin position="107"/>
        <end position="132"/>
    </location>
</feature>
<dbReference type="Ensembl" id="ENSLOCT00000014787.1">
    <property type="protein sequence ID" value="ENSLOCP00000014758.1"/>
    <property type="gene ID" value="ENSLOCG00000012002.1"/>
</dbReference>
<proteinExistence type="inferred from homology"/>